<evidence type="ECO:0000313" key="11">
    <source>
        <dbReference type="EMBL" id="QNP57735.1"/>
    </source>
</evidence>
<dbReference type="Gene3D" id="3.10.520.10">
    <property type="entry name" value="ApbE-like domains"/>
    <property type="match status" value="1"/>
</dbReference>
<comment type="cofactor">
    <cofactor evidence="1">
        <name>Mg(2+)</name>
        <dbReference type="ChEBI" id="CHEBI:18420"/>
    </cofactor>
</comment>
<evidence type="ECO:0000313" key="12">
    <source>
        <dbReference type="Proteomes" id="UP000516057"/>
    </source>
</evidence>
<evidence type="ECO:0000256" key="7">
    <source>
        <dbReference type="ARBA" id="ARBA00022827"/>
    </source>
</evidence>
<name>A0A7H0HB19_9BURK</name>
<evidence type="ECO:0000256" key="5">
    <source>
        <dbReference type="ARBA" id="ARBA00022679"/>
    </source>
</evidence>
<evidence type="ECO:0000256" key="4">
    <source>
        <dbReference type="ARBA" id="ARBA00022630"/>
    </source>
</evidence>
<evidence type="ECO:0000256" key="2">
    <source>
        <dbReference type="ARBA" id="ARBA00011955"/>
    </source>
</evidence>
<dbReference type="InterPro" id="IPR024932">
    <property type="entry name" value="ApbE"/>
</dbReference>
<dbReference type="PANTHER" id="PTHR30040">
    <property type="entry name" value="THIAMINE BIOSYNTHESIS LIPOPROTEIN APBE"/>
    <property type="match status" value="1"/>
</dbReference>
<gene>
    <name evidence="11" type="ORF">H9L24_11170</name>
</gene>
<dbReference type="GO" id="GO:0046872">
    <property type="term" value="F:metal ion binding"/>
    <property type="evidence" value="ECO:0007669"/>
    <property type="project" value="UniProtKB-KW"/>
</dbReference>
<accession>A0A7H0HB19</accession>
<reference evidence="11 12" key="1">
    <citation type="submission" date="2020-08" db="EMBL/GenBank/DDBJ databases">
        <title>Genome sequence of Acidovorax monticola KACC 19171T.</title>
        <authorList>
            <person name="Hyun D.-W."/>
            <person name="Bae J.-W."/>
        </authorList>
    </citation>
    <scope>NUCLEOTIDE SEQUENCE [LARGE SCALE GENOMIC DNA]</scope>
    <source>
        <strain evidence="11 12">KACC 19171</strain>
    </source>
</reference>
<dbReference type="Proteomes" id="UP000516057">
    <property type="component" value="Chromosome"/>
</dbReference>
<evidence type="ECO:0000256" key="1">
    <source>
        <dbReference type="ARBA" id="ARBA00001946"/>
    </source>
</evidence>
<organism evidence="11 12">
    <name type="scientific">Paenacidovorax monticola</name>
    <dbReference type="NCBI Taxonomy" id="1926868"/>
    <lineage>
        <taxon>Bacteria</taxon>
        <taxon>Pseudomonadati</taxon>
        <taxon>Pseudomonadota</taxon>
        <taxon>Betaproteobacteria</taxon>
        <taxon>Burkholderiales</taxon>
        <taxon>Comamonadaceae</taxon>
        <taxon>Paenacidovorax</taxon>
    </lineage>
</organism>
<dbReference type="RefSeq" id="WP_187734738.1">
    <property type="nucleotide sequence ID" value="NZ_CP060790.1"/>
</dbReference>
<evidence type="ECO:0000256" key="10">
    <source>
        <dbReference type="ARBA" id="ARBA00048540"/>
    </source>
</evidence>
<dbReference type="GO" id="GO:0016740">
    <property type="term" value="F:transferase activity"/>
    <property type="evidence" value="ECO:0007669"/>
    <property type="project" value="UniProtKB-KW"/>
</dbReference>
<keyword evidence="12" id="KW-1185">Reference proteome</keyword>
<dbReference type="EMBL" id="CP060790">
    <property type="protein sequence ID" value="QNP57735.1"/>
    <property type="molecule type" value="Genomic_DNA"/>
</dbReference>
<keyword evidence="7" id="KW-0274">FAD</keyword>
<protein>
    <recommendedName>
        <fullName evidence="3">FAD:protein FMN transferase</fullName>
        <ecNumber evidence="2">2.7.1.180</ecNumber>
    </recommendedName>
    <alternativeName>
        <fullName evidence="9">Flavin transferase</fullName>
    </alternativeName>
</protein>
<evidence type="ECO:0000256" key="3">
    <source>
        <dbReference type="ARBA" id="ARBA00016337"/>
    </source>
</evidence>
<proteinExistence type="predicted"/>
<evidence type="ECO:0000256" key="8">
    <source>
        <dbReference type="ARBA" id="ARBA00022842"/>
    </source>
</evidence>
<dbReference type="EC" id="2.7.1.180" evidence="2"/>
<keyword evidence="4" id="KW-0285">Flavoprotein</keyword>
<dbReference type="InterPro" id="IPR003374">
    <property type="entry name" value="ApbE-like_sf"/>
</dbReference>
<evidence type="ECO:0000256" key="6">
    <source>
        <dbReference type="ARBA" id="ARBA00022723"/>
    </source>
</evidence>
<dbReference type="PANTHER" id="PTHR30040:SF2">
    <property type="entry name" value="FAD:PROTEIN FMN TRANSFERASE"/>
    <property type="match status" value="1"/>
</dbReference>
<sequence length="244" mass="25182">MTVWLRRARPLLGTLVEIGVADQGAAEAAMQAAFAAVQRVQSCMSRFEQGSDVARFAALPVGEGLVVAPETAEVLRAARALQSASGGLFDITLGCAPDGWHCDGHTLHKRAASAVFDLGGIAKGYAVDRAVQALQCLGCEAGWVNAGGDLRAFGPVQVPVLLRDEEGGGVRPFAHLGDGALATSCLGPQRRSQAWVAGSHGVSAHVSVAAPSCLWADALTKVVAASGDARHPVLQAHGARAWLH</sequence>
<evidence type="ECO:0000256" key="9">
    <source>
        <dbReference type="ARBA" id="ARBA00031306"/>
    </source>
</evidence>
<keyword evidence="8" id="KW-0460">Magnesium</keyword>
<keyword evidence="6" id="KW-0479">Metal-binding</keyword>
<comment type="catalytic activity">
    <reaction evidence="10">
        <text>L-threonyl-[protein] + FAD = FMN-L-threonyl-[protein] + AMP + H(+)</text>
        <dbReference type="Rhea" id="RHEA:36847"/>
        <dbReference type="Rhea" id="RHEA-COMP:11060"/>
        <dbReference type="Rhea" id="RHEA-COMP:11061"/>
        <dbReference type="ChEBI" id="CHEBI:15378"/>
        <dbReference type="ChEBI" id="CHEBI:30013"/>
        <dbReference type="ChEBI" id="CHEBI:57692"/>
        <dbReference type="ChEBI" id="CHEBI:74257"/>
        <dbReference type="ChEBI" id="CHEBI:456215"/>
        <dbReference type="EC" id="2.7.1.180"/>
    </reaction>
</comment>
<dbReference type="KEGG" id="amon:H9L24_11170"/>
<keyword evidence="5 11" id="KW-0808">Transferase</keyword>
<dbReference type="SUPFAM" id="SSF143631">
    <property type="entry name" value="ApbE-like"/>
    <property type="match status" value="1"/>
</dbReference>
<dbReference type="AlphaFoldDB" id="A0A7H0HB19"/>
<dbReference type="Pfam" id="PF02424">
    <property type="entry name" value="ApbE"/>
    <property type="match status" value="2"/>
</dbReference>